<feature type="chain" id="PRO_5012970827" description="Glucosidase 2 subunit beta" evidence="6">
    <location>
        <begin position="23"/>
        <end position="565"/>
    </location>
</feature>
<evidence type="ECO:0000313" key="9">
    <source>
        <dbReference type="Proteomes" id="UP000224634"/>
    </source>
</evidence>
<dbReference type="InterPro" id="IPR044865">
    <property type="entry name" value="MRH_dom"/>
</dbReference>
<keyword evidence="9" id="KW-1185">Reference proteome</keyword>
<dbReference type="Gene3D" id="2.70.130.10">
    <property type="entry name" value="Mannose-6-phosphate receptor binding domain"/>
    <property type="match status" value="1"/>
</dbReference>
<dbReference type="GO" id="GO:0006491">
    <property type="term" value="P:N-glycan processing"/>
    <property type="evidence" value="ECO:0007669"/>
    <property type="project" value="TreeGrafter"/>
</dbReference>
<accession>A0A2B7YK43</accession>
<dbReference type="EMBL" id="PDNA01000036">
    <property type="protein sequence ID" value="PGH21373.1"/>
    <property type="molecule type" value="Genomic_DNA"/>
</dbReference>
<dbReference type="PANTHER" id="PTHR12630">
    <property type="entry name" value="N-LINKED OLIGOSACCHARIDE PROCESSING"/>
    <property type="match status" value="1"/>
</dbReference>
<dbReference type="PANTHER" id="PTHR12630:SF1">
    <property type="entry name" value="GLUCOSIDASE 2 SUBUNIT BETA"/>
    <property type="match status" value="1"/>
</dbReference>
<evidence type="ECO:0000256" key="6">
    <source>
        <dbReference type="SAM" id="SignalP"/>
    </source>
</evidence>
<gene>
    <name evidence="8" type="ORF">AJ80_03290</name>
</gene>
<feature type="domain" description="MRH" evidence="7">
    <location>
        <begin position="438"/>
        <end position="550"/>
    </location>
</feature>
<dbReference type="OrthoDB" id="28322at2759"/>
<organism evidence="8 9">
    <name type="scientific">Polytolypa hystricis (strain UAMH7299)</name>
    <dbReference type="NCBI Taxonomy" id="1447883"/>
    <lineage>
        <taxon>Eukaryota</taxon>
        <taxon>Fungi</taxon>
        <taxon>Dikarya</taxon>
        <taxon>Ascomycota</taxon>
        <taxon>Pezizomycotina</taxon>
        <taxon>Eurotiomycetes</taxon>
        <taxon>Eurotiomycetidae</taxon>
        <taxon>Onygenales</taxon>
        <taxon>Onygenales incertae sedis</taxon>
        <taxon>Polytolypa</taxon>
    </lineage>
</organism>
<evidence type="ECO:0000256" key="2">
    <source>
        <dbReference type="ARBA" id="ARBA00022729"/>
    </source>
</evidence>
<dbReference type="Pfam" id="PF12999">
    <property type="entry name" value="PRKCSH-like"/>
    <property type="match status" value="1"/>
</dbReference>
<protein>
    <recommendedName>
        <fullName evidence="1">Glucosidase 2 subunit beta</fullName>
    </recommendedName>
</protein>
<comment type="caution">
    <text evidence="8">The sequence shown here is derived from an EMBL/GenBank/DDBJ whole genome shotgun (WGS) entry which is preliminary data.</text>
</comment>
<keyword evidence="2 6" id="KW-0732">Signal</keyword>
<evidence type="ECO:0000256" key="4">
    <source>
        <dbReference type="ARBA" id="ARBA00023157"/>
    </source>
</evidence>
<dbReference type="InterPro" id="IPR036607">
    <property type="entry name" value="PRKCSH"/>
</dbReference>
<evidence type="ECO:0000256" key="5">
    <source>
        <dbReference type="SAM" id="Coils"/>
    </source>
</evidence>
<dbReference type="PROSITE" id="PS51914">
    <property type="entry name" value="MRH"/>
    <property type="match status" value="1"/>
</dbReference>
<dbReference type="Pfam" id="PF13015">
    <property type="entry name" value="PRKCSH_1"/>
    <property type="match status" value="1"/>
</dbReference>
<dbReference type="STRING" id="1447883.A0A2B7YK43"/>
<sequence>MKRPNELVALLGILACSTVCAAGSDGSSRPRGVGPEFAKYYKDTSTFACISNPSIKIPFSSVNDDYCDCPDGSDEPGTAACSHISASSITSDFGDGVNRTPALPGFYCVNKGHNPSYISFQRVNDGACDYDICCDGSDEWARVGGTKCDNRCKEIGKEWRKQEEQRQKSMTAATRKRKELAETASRLRKEVEDRIENLEVERQASELKIQGLKVELEEVRARERGKVVKGQKQGKVNVLAGLAKERVEELRTILLEVRQQRDESVVRAAELEAILSKFKEEYNPNFNDEGVKRAVRSWEEYAARETTGGGSNAASDRDLDEICKPDGEDSGINWEQWENEIEGETELDLIYKIAAYFPPSLVNFIEDKLSDFRKLLVENGIVADTASESGESKAVIDARNRLSSAESSLNDVTSQLSDHRSDLVKDYGHDEIFRSMKGSCVSRDSGEYTYELCWMEKTKQKSKKGGMHTTMGNFVRFSSVTVDEFDASGKLVPQEKLALEYENGQSCWNGPARSTKVILQCGENDEILKVAEDEKCMYSMHVTSPAACDIPINNGKGATGRKDEL</sequence>
<name>A0A2B7YK43_POLH7</name>
<dbReference type="Proteomes" id="UP000224634">
    <property type="component" value="Unassembled WGS sequence"/>
</dbReference>
<keyword evidence="3" id="KW-0256">Endoplasmic reticulum</keyword>
<feature type="signal peptide" evidence="6">
    <location>
        <begin position="1"/>
        <end position="22"/>
    </location>
</feature>
<evidence type="ECO:0000259" key="7">
    <source>
        <dbReference type="PROSITE" id="PS51914"/>
    </source>
</evidence>
<keyword evidence="4" id="KW-1015">Disulfide bond</keyword>
<evidence type="ECO:0000313" key="8">
    <source>
        <dbReference type="EMBL" id="PGH21373.1"/>
    </source>
</evidence>
<keyword evidence="5" id="KW-0175">Coiled coil</keyword>
<dbReference type="SUPFAM" id="SSF50911">
    <property type="entry name" value="Mannose 6-phosphate receptor domain"/>
    <property type="match status" value="1"/>
</dbReference>
<dbReference type="AlphaFoldDB" id="A0A2B7YK43"/>
<dbReference type="InterPro" id="IPR028146">
    <property type="entry name" value="PRKCSH_N"/>
</dbReference>
<evidence type="ECO:0000256" key="1">
    <source>
        <dbReference type="ARBA" id="ARBA00022387"/>
    </source>
</evidence>
<dbReference type="InterPro" id="IPR009011">
    <property type="entry name" value="Man6P_isomerase_rcpt-bd_dom_sf"/>
</dbReference>
<dbReference type="GO" id="GO:0017177">
    <property type="term" value="C:glucosidase II complex"/>
    <property type="evidence" value="ECO:0007669"/>
    <property type="project" value="TreeGrafter"/>
</dbReference>
<reference evidence="8 9" key="1">
    <citation type="submission" date="2017-10" db="EMBL/GenBank/DDBJ databases">
        <title>Comparative genomics in systemic dimorphic fungi from Ajellomycetaceae.</title>
        <authorList>
            <person name="Munoz J.F."/>
            <person name="Mcewen J.G."/>
            <person name="Clay O.K."/>
            <person name="Cuomo C.A."/>
        </authorList>
    </citation>
    <scope>NUCLEOTIDE SEQUENCE [LARGE SCALE GENOMIC DNA]</scope>
    <source>
        <strain evidence="8 9">UAMH7299</strain>
    </source>
</reference>
<proteinExistence type="predicted"/>
<feature type="coiled-coil region" evidence="5">
    <location>
        <begin position="170"/>
        <end position="222"/>
    </location>
</feature>
<dbReference type="InterPro" id="IPR039794">
    <property type="entry name" value="Gtb1-like"/>
</dbReference>
<evidence type="ECO:0000256" key="3">
    <source>
        <dbReference type="ARBA" id="ARBA00022824"/>
    </source>
</evidence>